<dbReference type="Pfam" id="PF00884">
    <property type="entry name" value="Sulfatase"/>
    <property type="match status" value="1"/>
</dbReference>
<feature type="compositionally biased region" description="Acidic residues" evidence="1">
    <location>
        <begin position="63"/>
        <end position="84"/>
    </location>
</feature>
<evidence type="ECO:0000313" key="3">
    <source>
        <dbReference type="EMBL" id="SUZ77751.1"/>
    </source>
</evidence>
<dbReference type="Gene3D" id="3.40.720.10">
    <property type="entry name" value="Alkaline Phosphatase, subunit A"/>
    <property type="match status" value="1"/>
</dbReference>
<sequence length="828" mass="91295">MRKVLLPLLALSAFVVACAGEPETVAIRLIDNFERAMVQGSPPAVEIERTEWRFDGEGTLPASEEEDEGDEGEEDGEGSDAADAGEDTFGWVALNDIEGLEVRDGMLVGKTGGALPILLGVRPDGVDQTDQLHAIEVRMRVSSGEEIGIQLNGSQNRDDDWVEARIEQLADQPRRQLRAELTPGDDFVTYTLREAGATIRMGSVRNILLAPSDVEGAEFEIESVRVIPLKEHLPTAPSAPGWHGLGEIYRETIVSRTPERIVIDLDLPARPWLDLAYGTIEDGAVTFTVTVTAAGTETSILKRTVTTPDRWSTARLELSEYAGQSVTLSLGLDADDPGMLGYWGSPAVRNSGAMPDNNDVTEDRAALEDAGSKRPRAIILLLIDTMRRDHLKAWGYERDTAPTLTKLANEGVRFADNIAQASWTKVSVPSFLTSLYPSTHGIIDMPDRLPASVTTISEVFRDAGYATWQTSSVPFSGRLSNLHQGVDVLHERTSIGELDHSASKTSRTYVDRLLEWAGDHNDVPFFAFIHAFDPHSPFEPYAPYDALWGTPEGVAEFERANELWRGRIDDLPTQAQMDSTDVDQELFVQHERDWYDGSIRAADVEVARLLEGFEQLGIADETLFVLISDHGEEFLEHGHHFHGNNAYGEMMNVPLIMHWPGVLPAGTVVEQTTESVDMMPTVLELAGITPPEAAQGQSLLPLIVDPDGVSDFGAIRRAAFSERVVAPAISFMGLPHDSYSIVLDGWKLIQNENQAEDWPEFELYDHEKDPINLNDVAEDHPDIVANLSAELQTFREWAVSLRPPPDTEAIESLSNEEIARLRSLGYIN</sequence>
<dbReference type="EMBL" id="UINC01001327">
    <property type="protein sequence ID" value="SUZ77751.1"/>
    <property type="molecule type" value="Genomic_DNA"/>
</dbReference>
<evidence type="ECO:0000256" key="1">
    <source>
        <dbReference type="SAM" id="MobiDB-lite"/>
    </source>
</evidence>
<dbReference type="SUPFAM" id="SSF53649">
    <property type="entry name" value="Alkaline phosphatase-like"/>
    <property type="match status" value="1"/>
</dbReference>
<dbReference type="InterPro" id="IPR000917">
    <property type="entry name" value="Sulfatase_N"/>
</dbReference>
<organism evidence="3">
    <name type="scientific">marine metagenome</name>
    <dbReference type="NCBI Taxonomy" id="408172"/>
    <lineage>
        <taxon>unclassified sequences</taxon>
        <taxon>metagenomes</taxon>
        <taxon>ecological metagenomes</taxon>
    </lineage>
</organism>
<dbReference type="Gene3D" id="3.30.1120.10">
    <property type="match status" value="1"/>
</dbReference>
<protein>
    <recommendedName>
        <fullName evidence="2">Sulfatase N-terminal domain-containing protein</fullName>
    </recommendedName>
</protein>
<name>A0A381QEI4_9ZZZZ</name>
<feature type="domain" description="Sulfatase N-terminal" evidence="2">
    <location>
        <begin position="378"/>
        <end position="688"/>
    </location>
</feature>
<proteinExistence type="predicted"/>
<dbReference type="PANTHER" id="PTHR43751:SF3">
    <property type="entry name" value="SULFATASE N-TERMINAL DOMAIN-CONTAINING PROTEIN"/>
    <property type="match status" value="1"/>
</dbReference>
<evidence type="ECO:0000259" key="2">
    <source>
        <dbReference type="Pfam" id="PF00884"/>
    </source>
</evidence>
<dbReference type="InterPro" id="IPR017850">
    <property type="entry name" value="Alkaline_phosphatase_core_sf"/>
</dbReference>
<dbReference type="PANTHER" id="PTHR43751">
    <property type="entry name" value="SULFATASE"/>
    <property type="match status" value="1"/>
</dbReference>
<feature type="region of interest" description="Disordered" evidence="1">
    <location>
        <begin position="51"/>
        <end position="84"/>
    </location>
</feature>
<dbReference type="CDD" id="cd16148">
    <property type="entry name" value="sulfatase_like"/>
    <property type="match status" value="1"/>
</dbReference>
<dbReference type="InterPro" id="IPR052701">
    <property type="entry name" value="GAG_Ulvan_Degrading_Sulfatases"/>
</dbReference>
<accession>A0A381QEI4</accession>
<dbReference type="AlphaFoldDB" id="A0A381QEI4"/>
<dbReference type="PROSITE" id="PS51257">
    <property type="entry name" value="PROKAR_LIPOPROTEIN"/>
    <property type="match status" value="1"/>
</dbReference>
<gene>
    <name evidence="3" type="ORF">METZ01_LOCUS30605</name>
</gene>
<reference evidence="3" key="1">
    <citation type="submission" date="2018-05" db="EMBL/GenBank/DDBJ databases">
        <authorList>
            <person name="Lanie J.A."/>
            <person name="Ng W.-L."/>
            <person name="Kazmierczak K.M."/>
            <person name="Andrzejewski T.M."/>
            <person name="Davidsen T.M."/>
            <person name="Wayne K.J."/>
            <person name="Tettelin H."/>
            <person name="Glass J.I."/>
            <person name="Rusch D."/>
            <person name="Podicherti R."/>
            <person name="Tsui H.-C.T."/>
            <person name="Winkler M.E."/>
        </authorList>
    </citation>
    <scope>NUCLEOTIDE SEQUENCE</scope>
</reference>